<comment type="caution">
    <text evidence="3">The sequence shown here is derived from an EMBL/GenBank/DDBJ whole genome shotgun (WGS) entry which is preliminary data.</text>
</comment>
<dbReference type="Pfam" id="PF01106">
    <property type="entry name" value="NifU"/>
    <property type="match status" value="1"/>
</dbReference>
<evidence type="ECO:0000313" key="3">
    <source>
        <dbReference type="EMBL" id="NIK73992.1"/>
    </source>
</evidence>
<dbReference type="InterPro" id="IPR001075">
    <property type="entry name" value="NIF_FeS_clus_asmbl_NifU_C"/>
</dbReference>
<dbReference type="InterPro" id="IPR035433">
    <property type="entry name" value="NFU1-like"/>
</dbReference>
<dbReference type="PANTHER" id="PTHR11178">
    <property type="entry name" value="IRON-SULFUR CLUSTER SCAFFOLD PROTEIN NFU-RELATED"/>
    <property type="match status" value="1"/>
</dbReference>
<dbReference type="SUPFAM" id="SSF117916">
    <property type="entry name" value="Fe-S cluster assembly (FSCA) domain-like"/>
    <property type="match status" value="1"/>
</dbReference>
<dbReference type="GO" id="GO:0005506">
    <property type="term" value="F:iron ion binding"/>
    <property type="evidence" value="ECO:0007669"/>
    <property type="project" value="InterPro"/>
</dbReference>
<protein>
    <submittedName>
        <fullName evidence="3">Fe-S cluster biogenesis protein NfuA</fullName>
    </submittedName>
</protein>
<organism evidence="3 4">
    <name type="scientific">Thermonema lapsum</name>
    <dbReference type="NCBI Taxonomy" id="28195"/>
    <lineage>
        <taxon>Bacteria</taxon>
        <taxon>Pseudomonadati</taxon>
        <taxon>Bacteroidota</taxon>
        <taxon>Cytophagia</taxon>
        <taxon>Cytophagales</taxon>
        <taxon>Thermonemataceae</taxon>
        <taxon>Thermonema</taxon>
    </lineage>
</organism>
<dbReference type="PIRSF" id="PIRSF036773">
    <property type="entry name" value="HIRIP5"/>
    <property type="match status" value="1"/>
</dbReference>
<dbReference type="GO" id="GO:0051536">
    <property type="term" value="F:iron-sulfur cluster binding"/>
    <property type="evidence" value="ECO:0007669"/>
    <property type="project" value="InterPro"/>
</dbReference>
<dbReference type="RefSeq" id="WP_166919242.1">
    <property type="nucleotide sequence ID" value="NZ_JAASRN010000002.1"/>
</dbReference>
<dbReference type="InterPro" id="IPR036498">
    <property type="entry name" value="Nfu/NifU_N_sf"/>
</dbReference>
<dbReference type="InterPro" id="IPR034904">
    <property type="entry name" value="FSCA_dom_sf"/>
</dbReference>
<dbReference type="SMART" id="SM00932">
    <property type="entry name" value="Nfu_N"/>
    <property type="match status" value="1"/>
</dbReference>
<accession>A0A846MRJ5</accession>
<evidence type="ECO:0000259" key="2">
    <source>
        <dbReference type="SMART" id="SM00932"/>
    </source>
</evidence>
<gene>
    <name evidence="3" type="ORF">FHS56_001505</name>
</gene>
<dbReference type="EMBL" id="JAASRN010000002">
    <property type="protein sequence ID" value="NIK73992.1"/>
    <property type="molecule type" value="Genomic_DNA"/>
</dbReference>
<dbReference type="PANTHER" id="PTHR11178:SF1">
    <property type="entry name" value="NFU1 IRON-SULFUR CLUSTER SCAFFOLD HOMOLOG, MITOCHONDRIAL"/>
    <property type="match status" value="1"/>
</dbReference>
<dbReference type="Gene3D" id="3.30.1370.70">
    <property type="entry name" value="Scaffold protein Nfu/NifU, N-terminal domain"/>
    <property type="match status" value="1"/>
</dbReference>
<keyword evidence="4" id="KW-1185">Reference proteome</keyword>
<feature type="domain" description="Scaffold protein Nfu/NifU N-terminal" evidence="2">
    <location>
        <begin position="12"/>
        <end position="99"/>
    </location>
</feature>
<evidence type="ECO:0000256" key="1">
    <source>
        <dbReference type="ARBA" id="ARBA00006420"/>
    </source>
</evidence>
<evidence type="ECO:0000313" key="4">
    <source>
        <dbReference type="Proteomes" id="UP000537126"/>
    </source>
</evidence>
<reference evidence="3 4" key="1">
    <citation type="submission" date="2020-03" db="EMBL/GenBank/DDBJ databases">
        <title>Genomic Encyclopedia of Type Strains, Phase IV (KMG-IV): sequencing the most valuable type-strain genomes for metagenomic binning, comparative biology and taxonomic classification.</title>
        <authorList>
            <person name="Goeker M."/>
        </authorList>
    </citation>
    <scope>NUCLEOTIDE SEQUENCE [LARGE SCALE GENOMIC DNA]</scope>
    <source>
        <strain evidence="3 4">DSM 5718</strain>
    </source>
</reference>
<dbReference type="Gene3D" id="3.30.300.130">
    <property type="entry name" value="Fe-S cluster assembly (FSCA)"/>
    <property type="match status" value="1"/>
</dbReference>
<proteinExistence type="inferred from homology"/>
<name>A0A846MRJ5_9BACT</name>
<dbReference type="Proteomes" id="UP000537126">
    <property type="component" value="Unassembled WGS sequence"/>
</dbReference>
<sequence>MQTLKPKRYVNVYTEANPNPQSLKFVVNFMLVADGESYEFAPQNVEGSPLAAALFQTFPFVEKVFIAANFITLTRNESIEWEEVVRQIKQFVQQYLEEEKPVLTQTASVSSNAIRAGDSPIVQKIKSILDEYVRPAVEQDGGAITFHSFDEASGQVRVLLQGACSGCPSSTMTLKAGIENLLKRMVPEVKEVVAEGV</sequence>
<dbReference type="AlphaFoldDB" id="A0A846MRJ5"/>
<dbReference type="SUPFAM" id="SSF110836">
    <property type="entry name" value="Hypothetical protein SAV1430"/>
    <property type="match status" value="1"/>
</dbReference>
<comment type="similarity">
    <text evidence="1">Belongs to the NifU family.</text>
</comment>
<dbReference type="Pfam" id="PF08712">
    <property type="entry name" value="Nfu_N"/>
    <property type="match status" value="1"/>
</dbReference>
<dbReference type="GO" id="GO:0016226">
    <property type="term" value="P:iron-sulfur cluster assembly"/>
    <property type="evidence" value="ECO:0007669"/>
    <property type="project" value="InterPro"/>
</dbReference>
<dbReference type="InterPro" id="IPR014824">
    <property type="entry name" value="Nfu/NifU_N"/>
</dbReference>